<accession>A0A1I3MLX5</accession>
<dbReference type="OrthoDB" id="9860055at2"/>
<sequence>MRWRNRKLRKRLSSFETIFQKHAEICPRCRALIVWPLGDAMPEICRRCEKRLIEGDQEEESSIYLNVNRQWREIFHF</sequence>
<evidence type="ECO:0000313" key="2">
    <source>
        <dbReference type="Proteomes" id="UP000199545"/>
    </source>
</evidence>
<evidence type="ECO:0000313" key="1">
    <source>
        <dbReference type="EMBL" id="SFI97997.1"/>
    </source>
</evidence>
<dbReference type="AlphaFoldDB" id="A0A1I3MLX5"/>
<keyword evidence="2" id="KW-1185">Reference proteome</keyword>
<protein>
    <submittedName>
        <fullName evidence="1">Uncharacterized protein</fullName>
    </submittedName>
</protein>
<proteinExistence type="predicted"/>
<name>A0A1I3MLX5_9BACL</name>
<dbReference type="Proteomes" id="UP000199545">
    <property type="component" value="Unassembled WGS sequence"/>
</dbReference>
<gene>
    <name evidence="1" type="ORF">SAMN05421852_103123</name>
</gene>
<dbReference type="STRING" id="46223.SAMN05421852_103123"/>
<organism evidence="1 2">
    <name type="scientific">Thermoflavimicrobium dichotomicum</name>
    <dbReference type="NCBI Taxonomy" id="46223"/>
    <lineage>
        <taxon>Bacteria</taxon>
        <taxon>Bacillati</taxon>
        <taxon>Bacillota</taxon>
        <taxon>Bacilli</taxon>
        <taxon>Bacillales</taxon>
        <taxon>Thermoactinomycetaceae</taxon>
        <taxon>Thermoflavimicrobium</taxon>
    </lineage>
</organism>
<dbReference type="EMBL" id="FORR01000003">
    <property type="protein sequence ID" value="SFI97997.1"/>
    <property type="molecule type" value="Genomic_DNA"/>
</dbReference>
<reference evidence="1 2" key="1">
    <citation type="submission" date="2016-10" db="EMBL/GenBank/DDBJ databases">
        <authorList>
            <person name="de Groot N.N."/>
        </authorList>
    </citation>
    <scope>NUCLEOTIDE SEQUENCE [LARGE SCALE GENOMIC DNA]</scope>
    <source>
        <strain evidence="1 2">DSM 44778</strain>
    </source>
</reference>
<dbReference type="RefSeq" id="WP_093228467.1">
    <property type="nucleotide sequence ID" value="NZ_FORR01000003.1"/>
</dbReference>